<dbReference type="PROSITE" id="PS51379">
    <property type="entry name" value="4FE4S_FER_2"/>
    <property type="match status" value="2"/>
</dbReference>
<dbReference type="PROSITE" id="PS00198">
    <property type="entry name" value="4FE4S_FER_1"/>
    <property type="match status" value="1"/>
</dbReference>
<dbReference type="RefSeq" id="WP_136005682.1">
    <property type="nucleotide sequence ID" value="NZ_SRYR01000001.1"/>
</dbReference>
<accession>A0A4S2DPZ2</accession>
<dbReference type="Gene3D" id="3.40.50.360">
    <property type="match status" value="1"/>
</dbReference>
<feature type="domain" description="4Fe-4S ferredoxin-type" evidence="4">
    <location>
        <begin position="216"/>
        <end position="245"/>
    </location>
</feature>
<dbReference type="OrthoDB" id="9813995at2"/>
<evidence type="ECO:0000259" key="4">
    <source>
        <dbReference type="PROSITE" id="PS51379"/>
    </source>
</evidence>
<dbReference type="GO" id="GO:0046872">
    <property type="term" value="F:metal ion binding"/>
    <property type="evidence" value="ECO:0007669"/>
    <property type="project" value="UniProtKB-KW"/>
</dbReference>
<dbReference type="SUPFAM" id="SSF54862">
    <property type="entry name" value="4Fe-4S ferredoxins"/>
    <property type="match status" value="1"/>
</dbReference>
<dbReference type="AlphaFoldDB" id="A0A4S2DPZ2"/>
<reference evidence="5 6" key="1">
    <citation type="submission" date="2019-04" db="EMBL/GenBank/DDBJ databases">
        <title>Microbes associate with the intestines of laboratory mice.</title>
        <authorList>
            <person name="Navarre W."/>
            <person name="Wong E."/>
            <person name="Huang K."/>
            <person name="Tropini C."/>
            <person name="Ng K."/>
            <person name="Yu B."/>
        </authorList>
    </citation>
    <scope>NUCLEOTIDE SEQUENCE [LARGE SCALE GENOMIC DNA]</scope>
    <source>
        <strain evidence="5 6">NM50_B9-20</strain>
    </source>
</reference>
<dbReference type="Pfam" id="PF12724">
    <property type="entry name" value="Flavodoxin_5"/>
    <property type="match status" value="1"/>
</dbReference>
<dbReference type="EMBL" id="SRYR01000001">
    <property type="protein sequence ID" value="TGY44479.1"/>
    <property type="molecule type" value="Genomic_DNA"/>
</dbReference>
<dbReference type="InterPro" id="IPR029039">
    <property type="entry name" value="Flavoprotein-like_sf"/>
</dbReference>
<dbReference type="InterPro" id="IPR026816">
    <property type="entry name" value="Flavodoxin_dom"/>
</dbReference>
<dbReference type="SUPFAM" id="SSF52218">
    <property type="entry name" value="Flavoproteins"/>
    <property type="match status" value="1"/>
</dbReference>
<dbReference type="Gene3D" id="3.30.70.20">
    <property type="match status" value="1"/>
</dbReference>
<evidence type="ECO:0000313" key="6">
    <source>
        <dbReference type="Proteomes" id="UP000306888"/>
    </source>
</evidence>
<dbReference type="Proteomes" id="UP000306888">
    <property type="component" value="Unassembled WGS sequence"/>
</dbReference>
<evidence type="ECO:0000313" key="5">
    <source>
        <dbReference type="EMBL" id="TGY44479.1"/>
    </source>
</evidence>
<name>A0A4S2DPZ2_9CLOT</name>
<proteinExistence type="predicted"/>
<dbReference type="InterPro" id="IPR047964">
    <property type="entry name" value="EFR1-like"/>
</dbReference>
<sequence>MKGIILYFSGSGNTKYIVNKIYEEFIKNGCELEVYSIEDKISLDFNSYDFLVIGFPKYFYDMPKIFFDYIRDNLKCSNNEIKTMIFSTGRDKSVTNFIELEKVLGEKNYKVITTKNFQMPNSFTISKSYEKNTRKDIRDVYEKTLIEIKELVVNFLTENIVKEEISNLQAIFYKNINKFLTKDLYKNSDKFSVNDDCDKCNICVNSCPTMNIENIGEMIKFRDNCIMCCRCVNVCPKNAILYNNKEHPQYKENIDLIIS</sequence>
<dbReference type="NCBIfam" id="NF038196">
    <property type="entry name" value="ferrodoxin_EFR1"/>
    <property type="match status" value="1"/>
</dbReference>
<gene>
    <name evidence="5" type="ORF">E5347_06605</name>
</gene>
<dbReference type="InterPro" id="IPR017896">
    <property type="entry name" value="4Fe4S_Fe-S-bd"/>
</dbReference>
<dbReference type="GO" id="GO:0051536">
    <property type="term" value="F:iron-sulfur cluster binding"/>
    <property type="evidence" value="ECO:0007669"/>
    <property type="project" value="UniProtKB-KW"/>
</dbReference>
<comment type="caution">
    <text evidence="5">The sequence shown here is derived from an EMBL/GenBank/DDBJ whole genome shotgun (WGS) entry which is preliminary data.</text>
</comment>
<evidence type="ECO:0000256" key="2">
    <source>
        <dbReference type="ARBA" id="ARBA00023004"/>
    </source>
</evidence>
<keyword evidence="3" id="KW-0411">Iron-sulfur</keyword>
<evidence type="ECO:0000256" key="1">
    <source>
        <dbReference type="ARBA" id="ARBA00022723"/>
    </source>
</evidence>
<keyword evidence="1" id="KW-0479">Metal-binding</keyword>
<dbReference type="InterPro" id="IPR017900">
    <property type="entry name" value="4Fe4S_Fe_S_CS"/>
</dbReference>
<protein>
    <recommendedName>
        <fullName evidence="4">4Fe-4S ferredoxin-type domain-containing protein</fullName>
    </recommendedName>
</protein>
<keyword evidence="6" id="KW-1185">Reference proteome</keyword>
<organism evidence="5 6">
    <name type="scientific">Clostridium sartagoforme</name>
    <dbReference type="NCBI Taxonomy" id="84031"/>
    <lineage>
        <taxon>Bacteria</taxon>
        <taxon>Bacillati</taxon>
        <taxon>Bacillota</taxon>
        <taxon>Clostridia</taxon>
        <taxon>Eubacteriales</taxon>
        <taxon>Clostridiaceae</taxon>
        <taxon>Clostridium</taxon>
    </lineage>
</organism>
<evidence type="ECO:0000256" key="3">
    <source>
        <dbReference type="ARBA" id="ARBA00023014"/>
    </source>
</evidence>
<dbReference type="Pfam" id="PF13237">
    <property type="entry name" value="Fer4_10"/>
    <property type="match status" value="1"/>
</dbReference>
<feature type="domain" description="4Fe-4S ferredoxin-type" evidence="4">
    <location>
        <begin position="189"/>
        <end position="213"/>
    </location>
</feature>
<keyword evidence="2" id="KW-0408">Iron</keyword>